<dbReference type="EMBL" id="JACTVJ010000002">
    <property type="protein sequence ID" value="MBC9711497.1"/>
    <property type="molecule type" value="Genomic_DNA"/>
</dbReference>
<comment type="caution">
    <text evidence="4">The sequence shown here is derived from an EMBL/GenBank/DDBJ whole genome shotgun (WGS) entry which is preliminary data.</text>
</comment>
<name>A0ABR7S979_9ACTN</name>
<dbReference type="PANTHER" id="PTHR24201">
    <property type="entry name" value="ANK_REP_REGION DOMAIN-CONTAINING PROTEIN"/>
    <property type="match status" value="1"/>
</dbReference>
<keyword evidence="1" id="KW-0677">Repeat</keyword>
<accession>A0ABR7S979</accession>
<keyword evidence="5" id="KW-1185">Reference proteome</keyword>
<organism evidence="4 5">
    <name type="scientific">Streptomyces polyasparticus</name>
    <dbReference type="NCBI Taxonomy" id="2767826"/>
    <lineage>
        <taxon>Bacteria</taxon>
        <taxon>Bacillati</taxon>
        <taxon>Actinomycetota</taxon>
        <taxon>Actinomycetes</taxon>
        <taxon>Kitasatosporales</taxon>
        <taxon>Streptomycetaceae</taxon>
        <taxon>Streptomyces</taxon>
    </lineage>
</organism>
<dbReference type="PANTHER" id="PTHR24201:SF16">
    <property type="entry name" value="ANKYRIN-1-LIKE-RELATED"/>
    <property type="match status" value="1"/>
</dbReference>
<dbReference type="SUPFAM" id="SSF48403">
    <property type="entry name" value="Ankyrin repeat"/>
    <property type="match status" value="1"/>
</dbReference>
<protein>
    <submittedName>
        <fullName evidence="4">Ankyrin repeat domain-containing protein</fullName>
    </submittedName>
</protein>
<dbReference type="InterPro" id="IPR002110">
    <property type="entry name" value="Ankyrin_rpt"/>
</dbReference>
<feature type="repeat" description="ANK" evidence="3">
    <location>
        <begin position="89"/>
        <end position="121"/>
    </location>
</feature>
<dbReference type="Proteomes" id="UP000642284">
    <property type="component" value="Unassembled WGS sequence"/>
</dbReference>
<evidence type="ECO:0000313" key="4">
    <source>
        <dbReference type="EMBL" id="MBC9711497.1"/>
    </source>
</evidence>
<dbReference type="InterPro" id="IPR050776">
    <property type="entry name" value="Ank_Repeat/CDKN_Inhibitor"/>
</dbReference>
<sequence length="152" mass="15687">MHSAELTGLVDKREYGAALDAIQRPPCRIAAAQGGFDDLVAALIDRGADVNARNDDGASALLEAARNDHGGAVGVLLGAGAEVDSADRWGHTALMVAAGFASVAVLRRLVMAGADPKAQDKRGRSVVNYAIESDNQEAITYLSTLGAGTTRL</sequence>
<gene>
    <name evidence="4" type="ORF">H9Y04_02780</name>
</gene>
<dbReference type="PROSITE" id="PS50088">
    <property type="entry name" value="ANK_REPEAT"/>
    <property type="match status" value="3"/>
</dbReference>
<dbReference type="SMART" id="SM00248">
    <property type="entry name" value="ANK"/>
    <property type="match status" value="4"/>
</dbReference>
<feature type="repeat" description="ANK" evidence="3">
    <location>
        <begin position="22"/>
        <end position="55"/>
    </location>
</feature>
<evidence type="ECO:0000256" key="1">
    <source>
        <dbReference type="ARBA" id="ARBA00022737"/>
    </source>
</evidence>
<dbReference type="RefSeq" id="WP_187812018.1">
    <property type="nucleotide sequence ID" value="NZ_JACTVJ010000002.1"/>
</dbReference>
<keyword evidence="2 3" id="KW-0040">ANK repeat</keyword>
<dbReference type="Pfam" id="PF12796">
    <property type="entry name" value="Ank_2"/>
    <property type="match status" value="1"/>
</dbReference>
<evidence type="ECO:0000313" key="5">
    <source>
        <dbReference type="Proteomes" id="UP000642284"/>
    </source>
</evidence>
<reference evidence="4 5" key="1">
    <citation type="submission" date="2020-08" db="EMBL/GenBank/DDBJ databases">
        <title>Genemic of Streptomyces polyaspartic.</title>
        <authorList>
            <person name="Liu W."/>
        </authorList>
    </citation>
    <scope>NUCLEOTIDE SEQUENCE [LARGE SCALE GENOMIC DNA]</scope>
    <source>
        <strain evidence="4 5">TRM66268-LWL</strain>
    </source>
</reference>
<feature type="repeat" description="ANK" evidence="3">
    <location>
        <begin position="56"/>
        <end position="88"/>
    </location>
</feature>
<dbReference type="InterPro" id="IPR036770">
    <property type="entry name" value="Ankyrin_rpt-contain_sf"/>
</dbReference>
<dbReference type="Gene3D" id="1.25.40.20">
    <property type="entry name" value="Ankyrin repeat-containing domain"/>
    <property type="match status" value="1"/>
</dbReference>
<dbReference type="PROSITE" id="PS50297">
    <property type="entry name" value="ANK_REP_REGION"/>
    <property type="match status" value="1"/>
</dbReference>
<evidence type="ECO:0000256" key="2">
    <source>
        <dbReference type="ARBA" id="ARBA00023043"/>
    </source>
</evidence>
<proteinExistence type="predicted"/>
<evidence type="ECO:0000256" key="3">
    <source>
        <dbReference type="PROSITE-ProRule" id="PRU00023"/>
    </source>
</evidence>